<gene>
    <name evidence="3" type="primary">VvCHDh001138_1</name>
    <name evidence="3" type="ORF">CK203_080868</name>
</gene>
<name>A0A438C088_VITVI</name>
<sequence>MGEEEKKEKKRVVVESLGWLTESSIMPKKHRAIAGVGASSIMELKAQLYRSQEESRKSKEVSGTDLNYHRAKSKISKLDTFSLKNSGVDSRAHKKKLVLTPDLIAEVYQYLHCSPWGYDFSTSDFIDSLSWRDKLELKAVNDGSVSYAALEKKAALYDKLVRGELSDEEDKEKYCVDFFRKSLVQDESQQVQGHDTLATVPPETEDAEDDSSVLFNKKTFGPGRTAGVMDNDEHKRFVR</sequence>
<dbReference type="PANTHER" id="PTHR15885:SF1">
    <property type="entry name" value="COILED-COIL DOMAIN-CONTAINING PROTEIN 174"/>
    <property type="match status" value="1"/>
</dbReference>
<proteinExistence type="predicted"/>
<evidence type="ECO:0000256" key="1">
    <source>
        <dbReference type="ARBA" id="ARBA00023054"/>
    </source>
</evidence>
<comment type="caution">
    <text evidence="3">The sequence shown here is derived from an EMBL/GenBank/DDBJ whole genome shotgun (WGS) entry which is preliminary data.</text>
</comment>
<keyword evidence="1" id="KW-0175">Coiled coil</keyword>
<dbReference type="AlphaFoldDB" id="A0A438C088"/>
<accession>A0A438C088</accession>
<reference evidence="3 4" key="1">
    <citation type="journal article" date="2018" name="PLoS Genet.">
        <title>Population sequencing reveals clonal diversity and ancestral inbreeding in the grapevine cultivar Chardonnay.</title>
        <authorList>
            <person name="Roach M.J."/>
            <person name="Johnson D.L."/>
            <person name="Bohlmann J."/>
            <person name="van Vuuren H.J."/>
            <person name="Jones S.J."/>
            <person name="Pretorius I.S."/>
            <person name="Schmidt S.A."/>
            <person name="Borneman A.R."/>
        </authorList>
    </citation>
    <scope>NUCLEOTIDE SEQUENCE [LARGE SCALE GENOMIC DNA]</scope>
    <source>
        <strain evidence="4">cv. Chardonnay</strain>
        <tissue evidence="3">Leaf</tissue>
    </source>
</reference>
<organism evidence="3 4">
    <name type="scientific">Vitis vinifera</name>
    <name type="common">Grape</name>
    <dbReference type="NCBI Taxonomy" id="29760"/>
    <lineage>
        <taxon>Eukaryota</taxon>
        <taxon>Viridiplantae</taxon>
        <taxon>Streptophyta</taxon>
        <taxon>Embryophyta</taxon>
        <taxon>Tracheophyta</taxon>
        <taxon>Spermatophyta</taxon>
        <taxon>Magnoliopsida</taxon>
        <taxon>eudicotyledons</taxon>
        <taxon>Gunneridae</taxon>
        <taxon>Pentapetalae</taxon>
        <taxon>rosids</taxon>
        <taxon>Vitales</taxon>
        <taxon>Vitaceae</taxon>
        <taxon>Viteae</taxon>
        <taxon>Vitis</taxon>
    </lineage>
</organism>
<dbReference type="Proteomes" id="UP000288805">
    <property type="component" value="Unassembled WGS sequence"/>
</dbReference>
<dbReference type="EMBL" id="QGNW01002586">
    <property type="protein sequence ID" value="RVW16640.1"/>
    <property type="molecule type" value="Genomic_DNA"/>
</dbReference>
<dbReference type="InterPro" id="IPR025066">
    <property type="entry name" value="CCDC174-like"/>
</dbReference>
<evidence type="ECO:0000313" key="3">
    <source>
        <dbReference type="EMBL" id="RVW16640.1"/>
    </source>
</evidence>
<evidence type="ECO:0000256" key="2">
    <source>
        <dbReference type="SAM" id="MobiDB-lite"/>
    </source>
</evidence>
<feature type="region of interest" description="Disordered" evidence="2">
    <location>
        <begin position="190"/>
        <end position="219"/>
    </location>
</feature>
<dbReference type="PANTHER" id="PTHR15885">
    <property type="entry name" value="COILED-COIL DOMAIN-CONTAINING PROTEIN 174"/>
    <property type="match status" value="1"/>
</dbReference>
<evidence type="ECO:0000313" key="4">
    <source>
        <dbReference type="Proteomes" id="UP000288805"/>
    </source>
</evidence>
<protein>
    <submittedName>
        <fullName evidence="3">Uncharacterized protein</fullName>
    </submittedName>
</protein>